<keyword evidence="4" id="KW-1185">Reference proteome</keyword>
<dbReference type="PROSITE" id="PS51257">
    <property type="entry name" value="PROKAR_LIPOPROTEIN"/>
    <property type="match status" value="1"/>
</dbReference>
<dbReference type="SUPFAM" id="SSF53807">
    <property type="entry name" value="Helical backbone' metal receptor"/>
    <property type="match status" value="1"/>
</dbReference>
<dbReference type="AlphaFoldDB" id="D6ZAK2"/>
<reference evidence="3 4" key="1">
    <citation type="journal article" date="2010" name="Stand. Genomic Sci.">
        <title>Complete genome sequence of Segniliparus rotundus type strain (CDC 1076).</title>
        <authorList>
            <person name="Sikorski J."/>
            <person name="Lapidus A."/>
            <person name="Copeland A."/>
            <person name="Misra M."/>
            <person name="Glavina Del Rio T."/>
            <person name="Nolan M."/>
            <person name="Lucas S."/>
            <person name="Chen F."/>
            <person name="Tice H."/>
            <person name="Cheng J.F."/>
            <person name="Jando M."/>
            <person name="Schneider S."/>
            <person name="Bruce D."/>
            <person name="Goodwin L."/>
            <person name="Pitluck S."/>
            <person name="Liolios K."/>
            <person name="Mikhailova N."/>
            <person name="Pati A."/>
            <person name="Ivanova N."/>
            <person name="Mavromatis K."/>
            <person name="Chen A."/>
            <person name="Palaniappan K."/>
            <person name="Chertkov O."/>
            <person name="Land M."/>
            <person name="Hauser L."/>
            <person name="Chang Y.J."/>
            <person name="Jeffries C.D."/>
            <person name="Brettin T."/>
            <person name="Detter J.C."/>
            <person name="Han C."/>
            <person name="Rohde M."/>
            <person name="Goker M."/>
            <person name="Bristow J."/>
            <person name="Eisen J.A."/>
            <person name="Markowitz V."/>
            <person name="Hugenholtz P."/>
            <person name="Kyrpides N.C."/>
            <person name="Klenk H.P."/>
        </authorList>
    </citation>
    <scope>NUCLEOTIDE SEQUENCE [LARGE SCALE GENOMIC DNA]</scope>
    <source>
        <strain evidence="4">ATCC BAA-972 / CDC 1076 / CIP 108378 / DSM 44985 / JCM 13578</strain>
    </source>
</reference>
<gene>
    <name evidence="3" type="ordered locus">Srot_2288</name>
</gene>
<proteinExistence type="inferred from homology"/>
<dbReference type="STRING" id="640132.Srot_2288"/>
<organism evidence="3 4">
    <name type="scientific">Segniliparus rotundus (strain ATCC BAA-972 / CDC 1076 / CIP 108378 / DSM 44985 / JCM 13578)</name>
    <dbReference type="NCBI Taxonomy" id="640132"/>
    <lineage>
        <taxon>Bacteria</taxon>
        <taxon>Bacillati</taxon>
        <taxon>Actinomycetota</taxon>
        <taxon>Actinomycetes</taxon>
        <taxon>Mycobacteriales</taxon>
        <taxon>Segniliparaceae</taxon>
        <taxon>Segniliparus</taxon>
    </lineage>
</organism>
<accession>D6ZAK2</accession>
<dbReference type="PANTHER" id="PTHR30535:SF34">
    <property type="entry name" value="MOLYBDATE-BINDING PROTEIN MOLA"/>
    <property type="match status" value="1"/>
</dbReference>
<protein>
    <submittedName>
        <fullName evidence="3">ABC-type Fe3+-hydroxamate transport system periplasmic component-like protein</fullName>
    </submittedName>
</protein>
<evidence type="ECO:0000313" key="4">
    <source>
        <dbReference type="Proteomes" id="UP000002247"/>
    </source>
</evidence>
<dbReference type="Pfam" id="PF01497">
    <property type="entry name" value="Peripla_BP_2"/>
    <property type="match status" value="1"/>
</dbReference>
<dbReference type="RefSeq" id="WP_013139188.1">
    <property type="nucleotide sequence ID" value="NC_014168.1"/>
</dbReference>
<dbReference type="PANTHER" id="PTHR30535">
    <property type="entry name" value="VITAMIN B12-BINDING PROTEIN"/>
    <property type="match status" value="1"/>
</dbReference>
<dbReference type="eggNOG" id="COG0614">
    <property type="taxonomic scope" value="Bacteria"/>
</dbReference>
<dbReference type="OrthoDB" id="9797850at2"/>
<evidence type="ECO:0000259" key="2">
    <source>
        <dbReference type="Pfam" id="PF01497"/>
    </source>
</evidence>
<dbReference type="KEGG" id="srt:Srot_2288"/>
<dbReference type="EMBL" id="CP001958">
    <property type="protein sequence ID" value="ADG98738.1"/>
    <property type="molecule type" value="Genomic_DNA"/>
</dbReference>
<dbReference type="Proteomes" id="UP000002247">
    <property type="component" value="Chromosome"/>
</dbReference>
<dbReference type="InterPro" id="IPR050902">
    <property type="entry name" value="ABC_Transporter_SBP"/>
</dbReference>
<dbReference type="Gene3D" id="3.40.50.1980">
    <property type="entry name" value="Nitrogenase molybdenum iron protein domain"/>
    <property type="match status" value="2"/>
</dbReference>
<dbReference type="InterPro" id="IPR002491">
    <property type="entry name" value="ABC_transptr_periplasmic_BD"/>
</dbReference>
<feature type="domain" description="Fe/B12 periplasmic-binding" evidence="2">
    <location>
        <begin position="155"/>
        <end position="259"/>
    </location>
</feature>
<name>D6ZAK2_SEGRD</name>
<comment type="similarity">
    <text evidence="1">Belongs to the bacterial solute-binding protein 8 family.</text>
</comment>
<evidence type="ECO:0000313" key="3">
    <source>
        <dbReference type="EMBL" id="ADG98738.1"/>
    </source>
</evidence>
<dbReference type="HOGENOM" id="CLU_911821_0_0_11"/>
<evidence type="ECO:0000256" key="1">
    <source>
        <dbReference type="ARBA" id="ARBA00008814"/>
    </source>
</evidence>
<sequence>MKPRSKVLSRGGRALGAGVSAIVLALAGCSLPMPDNTNDSGVLFPYFDRDNCGVTVKYDLAPIRAATLTPGATDLLGALGVSNRVVASGLGPDFARIRATNSDFVYSGTMSGMTGQVPDQDPVAGGVALRDGLQRYDHPTHVSVLYCPGHLQNLDTVYLEATIVGDIFGVPEAAAKLVDDWRGEFNRLTERMRGLRRPNVAIVDARGGQPKLAGPGSLAQTLVTFAGGANVATGSGQWLASDWAAIKDAQPDLVVLVDGSQVPADPSLAKKVTRLNGLDDGLFEAGPKVPEVAQRLAAILHPDKF</sequence>